<dbReference type="EMBL" id="UINC01205401">
    <property type="protein sequence ID" value="SVE26559.1"/>
    <property type="molecule type" value="Genomic_DNA"/>
</dbReference>
<feature type="transmembrane region" description="Helical" evidence="1">
    <location>
        <begin position="6"/>
        <end position="26"/>
    </location>
</feature>
<organism evidence="2">
    <name type="scientific">marine metagenome</name>
    <dbReference type="NCBI Taxonomy" id="408172"/>
    <lineage>
        <taxon>unclassified sequences</taxon>
        <taxon>metagenomes</taxon>
        <taxon>ecological metagenomes</taxon>
    </lineage>
</organism>
<keyword evidence="1" id="KW-0812">Transmembrane</keyword>
<keyword evidence="1" id="KW-1133">Transmembrane helix</keyword>
<sequence length="38" mass="4047">MGSWGWVVLSFGYMTALAYAGAFIVYQVTESLGWGAVG</sequence>
<proteinExistence type="predicted"/>
<name>A0A383C3E0_9ZZZZ</name>
<evidence type="ECO:0000256" key="1">
    <source>
        <dbReference type="SAM" id="Phobius"/>
    </source>
</evidence>
<keyword evidence="1" id="KW-0472">Membrane</keyword>
<reference evidence="2" key="1">
    <citation type="submission" date="2018-05" db="EMBL/GenBank/DDBJ databases">
        <authorList>
            <person name="Lanie J.A."/>
            <person name="Ng W.-L."/>
            <person name="Kazmierczak K.M."/>
            <person name="Andrzejewski T.M."/>
            <person name="Davidsen T.M."/>
            <person name="Wayne K.J."/>
            <person name="Tettelin H."/>
            <person name="Glass J.I."/>
            <person name="Rusch D."/>
            <person name="Podicherti R."/>
            <person name="Tsui H.-C.T."/>
            <person name="Winkler M.E."/>
        </authorList>
    </citation>
    <scope>NUCLEOTIDE SEQUENCE</scope>
</reference>
<evidence type="ECO:0000313" key="2">
    <source>
        <dbReference type="EMBL" id="SVE26559.1"/>
    </source>
</evidence>
<dbReference type="AlphaFoldDB" id="A0A383C3E0"/>
<accession>A0A383C3E0</accession>
<protein>
    <submittedName>
        <fullName evidence="2">Uncharacterized protein</fullName>
    </submittedName>
</protein>
<gene>
    <name evidence="2" type="ORF">METZ01_LOCUS479413</name>
</gene>